<comment type="caution">
    <text evidence="9">The sequence shown here is derived from an EMBL/GenBank/DDBJ whole genome shotgun (WGS) entry which is preliminary data.</text>
</comment>
<accession>N1WTM3</accession>
<evidence type="ECO:0000256" key="5">
    <source>
        <dbReference type="ARBA" id="ARBA00022989"/>
    </source>
</evidence>
<feature type="transmembrane region" description="Helical" evidence="7">
    <location>
        <begin position="65"/>
        <end position="84"/>
    </location>
</feature>
<keyword evidence="3" id="KW-0808">Transferase</keyword>
<dbReference type="PANTHER" id="PTHR30443:SF2">
    <property type="entry name" value="PHOSPHOETHANOLAMINE TRANSFERASE EPTC"/>
    <property type="match status" value="1"/>
</dbReference>
<dbReference type="InterPro" id="IPR017850">
    <property type="entry name" value="Alkaline_phosphatase_core_sf"/>
</dbReference>
<evidence type="ECO:0000256" key="1">
    <source>
        <dbReference type="ARBA" id="ARBA00004651"/>
    </source>
</evidence>
<sequence length="529" mass="62026">MKVNYRSLFLWTLPMAVAFGFEYFFAAFRNYNIQNFIENIVFLVCILIFISFFKATRFEVAVSKLSYFIFIFCLTIETAFFYLFSTFFSSSSIFIVLETNPAEAFEFLDLYVDYTLIMFMGVELLFLLIFLLKPYQRLFTISFKIKSIYKIISLIILILGLKLSVLIIANFPFQVLKGTISYMYEVQKFSDLNLDKPFGSLKEVDFKGDTTPHTFVLIIGESTARKQMGIYDFESQTTPRLTKRKEELLIYRDVISSQAHTIPSLQEALIFKDEETQTESTIVQLMNQAGFKTFWLSNQMPIGIYETLLTKLSKASDKYVYTNTTRWSFVTPFDEVLLPHLDEALKDPATHKFIVIHLLATHSNYGLRYPKEFDVFKTEPSTAFPSEESFKVINEYHNSIFYVDFILDQIIEKTKSKDEKSYVLYFSDHGEEVYVDKNFKGHNDSDIPTKSMYEIPFFAWTSEEFDSSYTFDFDPERPYVLDDLMHSLSDFSQINFLKFDSSKSIFSKDFQPKPRIIGNKIDYDEYFKE</sequence>
<keyword evidence="4 7" id="KW-0812">Transmembrane</keyword>
<dbReference type="GO" id="GO:0009244">
    <property type="term" value="P:lipopolysaccharide core region biosynthetic process"/>
    <property type="evidence" value="ECO:0007669"/>
    <property type="project" value="TreeGrafter"/>
</dbReference>
<dbReference type="InterPro" id="IPR000917">
    <property type="entry name" value="Sulfatase_N"/>
</dbReference>
<evidence type="ECO:0000256" key="4">
    <source>
        <dbReference type="ARBA" id="ARBA00022692"/>
    </source>
</evidence>
<organism evidence="9 10">
    <name type="scientific">Psychroflexus gondwanensis ACAM 44</name>
    <dbReference type="NCBI Taxonomy" id="1189619"/>
    <lineage>
        <taxon>Bacteria</taxon>
        <taxon>Pseudomonadati</taxon>
        <taxon>Bacteroidota</taxon>
        <taxon>Flavobacteriia</taxon>
        <taxon>Flavobacteriales</taxon>
        <taxon>Flavobacteriaceae</taxon>
        <taxon>Psychroflexus</taxon>
    </lineage>
</organism>
<reference evidence="9 10" key="1">
    <citation type="journal article" date="2014" name="Genome Biol. Evol.">
        <title>Extensive gene acquisition in the extremely psychrophilic bacterial species Psychroflexus torquis and the link to sea-ice ecosystem specialism.</title>
        <authorList>
            <person name="Feng S."/>
            <person name="Powell S.M."/>
            <person name="Wilson R."/>
            <person name="Bowman J.P."/>
        </authorList>
    </citation>
    <scope>NUCLEOTIDE SEQUENCE [LARGE SCALE GENOMIC DNA]</scope>
    <source>
        <strain evidence="9 10">ACAM 44</strain>
    </source>
</reference>
<evidence type="ECO:0000313" key="9">
    <source>
        <dbReference type="EMBL" id="EMY82370.1"/>
    </source>
</evidence>
<keyword evidence="10" id="KW-1185">Reference proteome</keyword>
<dbReference type="Gene3D" id="3.40.720.10">
    <property type="entry name" value="Alkaline Phosphatase, subunit A"/>
    <property type="match status" value="1"/>
</dbReference>
<comment type="subcellular location">
    <subcellularLocation>
        <location evidence="1">Cell membrane</location>
        <topology evidence="1">Multi-pass membrane protein</topology>
    </subcellularLocation>
</comment>
<evidence type="ECO:0000256" key="2">
    <source>
        <dbReference type="ARBA" id="ARBA00022475"/>
    </source>
</evidence>
<dbReference type="SUPFAM" id="SSF53649">
    <property type="entry name" value="Alkaline phosphatase-like"/>
    <property type="match status" value="1"/>
</dbReference>
<keyword evidence="6 7" id="KW-0472">Membrane</keyword>
<dbReference type="PANTHER" id="PTHR30443">
    <property type="entry name" value="INNER MEMBRANE PROTEIN"/>
    <property type="match status" value="1"/>
</dbReference>
<feature type="transmembrane region" description="Helical" evidence="7">
    <location>
        <begin position="152"/>
        <end position="173"/>
    </location>
</feature>
<dbReference type="InterPro" id="IPR040423">
    <property type="entry name" value="PEA_transferase"/>
</dbReference>
<feature type="transmembrane region" description="Helical" evidence="7">
    <location>
        <begin position="114"/>
        <end position="132"/>
    </location>
</feature>
<protein>
    <recommendedName>
        <fullName evidence="8">Sulfatase N-terminal domain-containing protein</fullName>
    </recommendedName>
</protein>
<dbReference type="eggNOG" id="COG2194">
    <property type="taxonomic scope" value="Bacteria"/>
</dbReference>
<name>N1WTM3_9FLAO</name>
<dbReference type="EMBL" id="APLF01000002">
    <property type="protein sequence ID" value="EMY82370.1"/>
    <property type="molecule type" value="Genomic_DNA"/>
</dbReference>
<dbReference type="GO" id="GO:0005886">
    <property type="term" value="C:plasma membrane"/>
    <property type="evidence" value="ECO:0007669"/>
    <property type="project" value="UniProtKB-SubCell"/>
</dbReference>
<evidence type="ECO:0000259" key="8">
    <source>
        <dbReference type="Pfam" id="PF00884"/>
    </source>
</evidence>
<evidence type="ECO:0000256" key="7">
    <source>
        <dbReference type="SAM" id="Phobius"/>
    </source>
</evidence>
<feature type="transmembrane region" description="Helical" evidence="7">
    <location>
        <begin position="36"/>
        <end position="53"/>
    </location>
</feature>
<dbReference type="GO" id="GO:0016776">
    <property type="term" value="F:phosphotransferase activity, phosphate group as acceptor"/>
    <property type="evidence" value="ECO:0007669"/>
    <property type="project" value="TreeGrafter"/>
</dbReference>
<dbReference type="AlphaFoldDB" id="N1WTM3"/>
<proteinExistence type="predicted"/>
<dbReference type="STRING" id="1189619.pgond44_01688"/>
<dbReference type="RefSeq" id="WP_003435459.1">
    <property type="nucleotide sequence ID" value="NZ_APLF01000002.1"/>
</dbReference>
<dbReference type="Pfam" id="PF00884">
    <property type="entry name" value="Sulfatase"/>
    <property type="match status" value="1"/>
</dbReference>
<evidence type="ECO:0000313" key="10">
    <source>
        <dbReference type="Proteomes" id="UP000012317"/>
    </source>
</evidence>
<gene>
    <name evidence="9" type="ORF">pgond44_01688</name>
</gene>
<evidence type="ECO:0000256" key="3">
    <source>
        <dbReference type="ARBA" id="ARBA00022679"/>
    </source>
</evidence>
<keyword evidence="5 7" id="KW-1133">Transmembrane helix</keyword>
<feature type="domain" description="Sulfatase N-terminal" evidence="8">
    <location>
        <begin position="214"/>
        <end position="489"/>
    </location>
</feature>
<dbReference type="CDD" id="cd16017">
    <property type="entry name" value="LptA"/>
    <property type="match status" value="1"/>
</dbReference>
<evidence type="ECO:0000256" key="6">
    <source>
        <dbReference type="ARBA" id="ARBA00023136"/>
    </source>
</evidence>
<dbReference type="PATRIC" id="fig|1189619.4.peg.355"/>
<dbReference type="Proteomes" id="UP000012317">
    <property type="component" value="Unassembled WGS sequence"/>
</dbReference>
<dbReference type="InterPro" id="IPR058130">
    <property type="entry name" value="PEA_transf_C"/>
</dbReference>
<keyword evidence="2" id="KW-1003">Cell membrane</keyword>